<keyword evidence="3" id="KW-1185">Reference proteome</keyword>
<reference evidence="2 3" key="1">
    <citation type="journal article" date="2022" name="Allergy">
        <title>Genome assembly and annotation of Periplaneta americana reveal a comprehensive cockroach allergen profile.</title>
        <authorList>
            <person name="Wang L."/>
            <person name="Xiong Q."/>
            <person name="Saelim N."/>
            <person name="Wang L."/>
            <person name="Nong W."/>
            <person name="Wan A.T."/>
            <person name="Shi M."/>
            <person name="Liu X."/>
            <person name="Cao Q."/>
            <person name="Hui J.H.L."/>
            <person name="Sookrung N."/>
            <person name="Leung T.F."/>
            <person name="Tungtrongchitr A."/>
            <person name="Tsui S.K.W."/>
        </authorList>
    </citation>
    <scope>NUCLEOTIDE SEQUENCE [LARGE SCALE GENOMIC DNA]</scope>
    <source>
        <strain evidence="2">PWHHKU_190912</strain>
    </source>
</reference>
<dbReference type="Proteomes" id="UP001148838">
    <property type="component" value="Unassembled WGS sequence"/>
</dbReference>
<protein>
    <submittedName>
        <fullName evidence="2">Uncharacterized protein</fullName>
    </submittedName>
</protein>
<comment type="caution">
    <text evidence="2">The sequence shown here is derived from an EMBL/GenBank/DDBJ whole genome shotgun (WGS) entry which is preliminary data.</text>
</comment>
<dbReference type="EMBL" id="JAJSOF020000041">
    <property type="protein sequence ID" value="KAJ4425868.1"/>
    <property type="molecule type" value="Genomic_DNA"/>
</dbReference>
<evidence type="ECO:0000256" key="1">
    <source>
        <dbReference type="SAM" id="MobiDB-lite"/>
    </source>
</evidence>
<organism evidence="2 3">
    <name type="scientific">Periplaneta americana</name>
    <name type="common">American cockroach</name>
    <name type="synonym">Blatta americana</name>
    <dbReference type="NCBI Taxonomy" id="6978"/>
    <lineage>
        <taxon>Eukaryota</taxon>
        <taxon>Metazoa</taxon>
        <taxon>Ecdysozoa</taxon>
        <taxon>Arthropoda</taxon>
        <taxon>Hexapoda</taxon>
        <taxon>Insecta</taxon>
        <taxon>Pterygota</taxon>
        <taxon>Neoptera</taxon>
        <taxon>Polyneoptera</taxon>
        <taxon>Dictyoptera</taxon>
        <taxon>Blattodea</taxon>
        <taxon>Blattoidea</taxon>
        <taxon>Blattidae</taxon>
        <taxon>Blattinae</taxon>
        <taxon>Periplaneta</taxon>
    </lineage>
</organism>
<name>A0ABQ8RW36_PERAM</name>
<proteinExistence type="predicted"/>
<feature type="region of interest" description="Disordered" evidence="1">
    <location>
        <begin position="60"/>
        <end position="110"/>
    </location>
</feature>
<evidence type="ECO:0000313" key="2">
    <source>
        <dbReference type="EMBL" id="KAJ4425868.1"/>
    </source>
</evidence>
<sequence length="127" mass="14701">MKTVTMTFRKGGRAAANVIMYGTEPLTRVPHFKYLGITMQTQGNVYTLNIKERAPEAVINNERNKQSTQDIPVDGNEALRTKNHSHNNIWNRYKMGTPKEKPSSRHRGSKRHFLRKHYQIAYLLTGF</sequence>
<evidence type="ECO:0000313" key="3">
    <source>
        <dbReference type="Proteomes" id="UP001148838"/>
    </source>
</evidence>
<accession>A0ABQ8RW36</accession>
<gene>
    <name evidence="2" type="ORF">ANN_27494</name>
</gene>